<evidence type="ECO:0000313" key="1">
    <source>
        <dbReference type="EMBL" id="KAI3689857.1"/>
    </source>
</evidence>
<protein>
    <submittedName>
        <fullName evidence="1">Uncharacterized protein</fullName>
    </submittedName>
</protein>
<reference evidence="1 2" key="2">
    <citation type="journal article" date="2022" name="Mol. Ecol. Resour.">
        <title>The genomes of chicory, endive, great burdock and yacon provide insights into Asteraceae paleo-polyploidization history and plant inulin production.</title>
        <authorList>
            <person name="Fan W."/>
            <person name="Wang S."/>
            <person name="Wang H."/>
            <person name="Wang A."/>
            <person name="Jiang F."/>
            <person name="Liu H."/>
            <person name="Zhao H."/>
            <person name="Xu D."/>
            <person name="Zhang Y."/>
        </authorList>
    </citation>
    <scope>NUCLEOTIDE SEQUENCE [LARGE SCALE GENOMIC DNA]</scope>
    <source>
        <strain evidence="2">cv. Punajuju</strain>
        <tissue evidence="1">Leaves</tissue>
    </source>
</reference>
<comment type="caution">
    <text evidence="1">The sequence shown here is derived from an EMBL/GenBank/DDBJ whole genome shotgun (WGS) entry which is preliminary data.</text>
</comment>
<gene>
    <name evidence="1" type="ORF">L2E82_47827</name>
</gene>
<dbReference type="Proteomes" id="UP001055811">
    <property type="component" value="Linkage Group LG09"/>
</dbReference>
<accession>A0ACB8YVU6</accession>
<proteinExistence type="predicted"/>
<sequence length="261" mass="29541">MQEHTTNSFCTDSKNNTFPFPLSNVIRTSVNANTVDSTFSNPSSSSSPVLPKHFGSSVYLKQRDRFFKFSEDLNSANQTTTNPDEFHQHLITPYKNKKSYRGVRQRQSGKWVAEIRLPQNGMRVWLGTYEMPEIAAYAYDQAAYTLRGQHARLNFQDPTMVRFIGDFHILNALKTAVQNKIRQKMKRESSKVREVKVSGPVVASGGNDENFSGCRLVSQEDQFSGEIETDAAMAELEDDVCSLGMMPSHDLDHLIWEMLAS</sequence>
<keyword evidence="2" id="KW-1185">Reference proteome</keyword>
<dbReference type="EMBL" id="CM042017">
    <property type="protein sequence ID" value="KAI3689857.1"/>
    <property type="molecule type" value="Genomic_DNA"/>
</dbReference>
<organism evidence="1 2">
    <name type="scientific">Cichorium intybus</name>
    <name type="common">Chicory</name>
    <dbReference type="NCBI Taxonomy" id="13427"/>
    <lineage>
        <taxon>Eukaryota</taxon>
        <taxon>Viridiplantae</taxon>
        <taxon>Streptophyta</taxon>
        <taxon>Embryophyta</taxon>
        <taxon>Tracheophyta</taxon>
        <taxon>Spermatophyta</taxon>
        <taxon>Magnoliopsida</taxon>
        <taxon>eudicotyledons</taxon>
        <taxon>Gunneridae</taxon>
        <taxon>Pentapetalae</taxon>
        <taxon>asterids</taxon>
        <taxon>campanulids</taxon>
        <taxon>Asterales</taxon>
        <taxon>Asteraceae</taxon>
        <taxon>Cichorioideae</taxon>
        <taxon>Cichorieae</taxon>
        <taxon>Cichoriinae</taxon>
        <taxon>Cichorium</taxon>
    </lineage>
</organism>
<reference evidence="2" key="1">
    <citation type="journal article" date="2022" name="Mol. Ecol. Resour.">
        <title>The genomes of chicory, endive, great burdock and yacon provide insights into Asteraceae palaeo-polyploidization history and plant inulin production.</title>
        <authorList>
            <person name="Fan W."/>
            <person name="Wang S."/>
            <person name="Wang H."/>
            <person name="Wang A."/>
            <person name="Jiang F."/>
            <person name="Liu H."/>
            <person name="Zhao H."/>
            <person name="Xu D."/>
            <person name="Zhang Y."/>
        </authorList>
    </citation>
    <scope>NUCLEOTIDE SEQUENCE [LARGE SCALE GENOMIC DNA]</scope>
    <source>
        <strain evidence="2">cv. Punajuju</strain>
    </source>
</reference>
<evidence type="ECO:0000313" key="2">
    <source>
        <dbReference type="Proteomes" id="UP001055811"/>
    </source>
</evidence>
<name>A0ACB8YVU6_CICIN</name>